<gene>
    <name evidence="1" type="ORF">PMIN01_07942</name>
</gene>
<protein>
    <submittedName>
        <fullName evidence="1">Uncharacterized protein</fullName>
    </submittedName>
</protein>
<dbReference type="GO" id="GO:0008270">
    <property type="term" value="F:zinc ion binding"/>
    <property type="evidence" value="ECO:0007669"/>
    <property type="project" value="InterPro"/>
</dbReference>
<sequence length="351" mass="38331">MPSKNEIAPLNDKVDVEVSTTECDMGAHDVKVAQGEEGMNGVETWLAAMNGVETWLAAMDSKVEFQKAQQTTTTAPPGTPALRPLSIQQYGAQLCEEVSPTDTDFSYDSIFDSPCGPTNSSCVSAPRHRYPETNASSLNDEDEIRARKELLARLELSDDSGFESATSATLLDHSPLGSVSPESSPTLVPTTTTPAVEGFDPYATHLILLTSCLQCVLSGLPCSRTLPACSRCLRHGHGGLCLAQRKRHHSEIYCADDSVDTDPLLLVAEGDDDGTFQKKIQLQNELLQTWREKQEVKNWVLPADDGRRGDWKTEPMKKVEVHPGVGSGPQKHHRLRLAVWHENANRGKTGS</sequence>
<comment type="caution">
    <text evidence="1">The sequence shown here is derived from an EMBL/GenBank/DDBJ whole genome shotgun (WGS) entry which is preliminary data.</text>
</comment>
<keyword evidence="2" id="KW-1185">Reference proteome</keyword>
<dbReference type="InterPro" id="IPR036864">
    <property type="entry name" value="Zn2-C6_fun-type_DNA-bd_sf"/>
</dbReference>
<evidence type="ECO:0000313" key="1">
    <source>
        <dbReference type="EMBL" id="KAF9733599.1"/>
    </source>
</evidence>
<dbReference type="GO" id="GO:0000981">
    <property type="term" value="F:DNA-binding transcription factor activity, RNA polymerase II-specific"/>
    <property type="evidence" value="ECO:0007669"/>
    <property type="project" value="InterPro"/>
</dbReference>
<evidence type="ECO:0000313" key="2">
    <source>
        <dbReference type="Proteomes" id="UP000756921"/>
    </source>
</evidence>
<dbReference type="EMBL" id="WJXW01000008">
    <property type="protein sequence ID" value="KAF9733599.1"/>
    <property type="molecule type" value="Genomic_DNA"/>
</dbReference>
<dbReference type="SUPFAM" id="SSF57701">
    <property type="entry name" value="Zn2/Cys6 DNA-binding domain"/>
    <property type="match status" value="1"/>
</dbReference>
<dbReference type="OrthoDB" id="3932796at2759"/>
<reference evidence="1" key="1">
    <citation type="journal article" date="2020" name="Mol. Plant Microbe Interact.">
        <title>Genome Sequence of the Biocontrol Agent Coniothyrium minitans strain Conio (IMI 134523).</title>
        <authorList>
            <person name="Patel D."/>
            <person name="Shittu T.A."/>
            <person name="Baroncelli R."/>
            <person name="Muthumeenakshi S."/>
            <person name="Osborne T.H."/>
            <person name="Janganan T.K."/>
            <person name="Sreenivasaprasad S."/>
        </authorList>
    </citation>
    <scope>NUCLEOTIDE SEQUENCE</scope>
    <source>
        <strain evidence="1">Conio</strain>
    </source>
</reference>
<dbReference type="Proteomes" id="UP000756921">
    <property type="component" value="Unassembled WGS sequence"/>
</dbReference>
<proteinExistence type="predicted"/>
<dbReference type="AlphaFoldDB" id="A0A9P6KPH4"/>
<accession>A0A9P6KPH4</accession>
<name>A0A9P6KPH4_9PLEO</name>
<organism evidence="1 2">
    <name type="scientific">Paraphaeosphaeria minitans</name>
    <dbReference type="NCBI Taxonomy" id="565426"/>
    <lineage>
        <taxon>Eukaryota</taxon>
        <taxon>Fungi</taxon>
        <taxon>Dikarya</taxon>
        <taxon>Ascomycota</taxon>
        <taxon>Pezizomycotina</taxon>
        <taxon>Dothideomycetes</taxon>
        <taxon>Pleosporomycetidae</taxon>
        <taxon>Pleosporales</taxon>
        <taxon>Massarineae</taxon>
        <taxon>Didymosphaeriaceae</taxon>
        <taxon>Paraphaeosphaeria</taxon>
    </lineage>
</organism>